<dbReference type="SMART" id="SM00128">
    <property type="entry name" value="IPPc"/>
    <property type="match status" value="1"/>
</dbReference>
<evidence type="ECO:0000313" key="5">
    <source>
        <dbReference type="EMBL" id="CAL1376715.1"/>
    </source>
</evidence>
<dbReference type="PANTHER" id="PTHR45666:SF3">
    <property type="entry name" value="TYPE I INOSITOL POLYPHOSPHATE 5-PHOSPHATASE 5"/>
    <property type="match status" value="1"/>
</dbReference>
<keyword evidence="6" id="KW-1185">Reference proteome</keyword>
<dbReference type="Pfam" id="PF22669">
    <property type="entry name" value="Exo_endo_phos2"/>
    <property type="match status" value="1"/>
</dbReference>
<evidence type="ECO:0000313" key="6">
    <source>
        <dbReference type="Proteomes" id="UP001497516"/>
    </source>
</evidence>
<comment type="similarity">
    <text evidence="1">Belongs to the inositol polyphosphate 5-phosphatase family.</text>
</comment>
<dbReference type="GO" id="GO:0046856">
    <property type="term" value="P:phosphatidylinositol dephosphorylation"/>
    <property type="evidence" value="ECO:0007669"/>
    <property type="project" value="InterPro"/>
</dbReference>
<dbReference type="GO" id="GO:0004439">
    <property type="term" value="F:phosphatidylinositol-4,5-bisphosphate 5-phosphatase activity"/>
    <property type="evidence" value="ECO:0007669"/>
    <property type="project" value="TreeGrafter"/>
</dbReference>
<dbReference type="InterPro" id="IPR045849">
    <property type="entry name" value="IP5P_plant"/>
</dbReference>
<dbReference type="SUPFAM" id="SSF56219">
    <property type="entry name" value="DNase I-like"/>
    <property type="match status" value="1"/>
</dbReference>
<dbReference type="InterPro" id="IPR036691">
    <property type="entry name" value="Endo/exonu/phosph_ase_sf"/>
</dbReference>
<reference evidence="5 6" key="1">
    <citation type="submission" date="2024-04" db="EMBL/GenBank/DDBJ databases">
        <authorList>
            <person name="Fracassetti M."/>
        </authorList>
    </citation>
    <scope>NUCLEOTIDE SEQUENCE [LARGE SCALE GENOMIC DNA]</scope>
</reference>
<feature type="domain" description="Inositol polyphosphate-related phosphatase" evidence="4">
    <location>
        <begin position="182"/>
        <end position="532"/>
    </location>
</feature>
<name>A0AAV2DTJ4_9ROSI</name>
<feature type="region of interest" description="Disordered" evidence="3">
    <location>
        <begin position="1"/>
        <end position="94"/>
    </location>
</feature>
<evidence type="ECO:0000256" key="1">
    <source>
        <dbReference type="ARBA" id="ARBA00010768"/>
    </source>
</evidence>
<organism evidence="5 6">
    <name type="scientific">Linum trigynum</name>
    <dbReference type="NCBI Taxonomy" id="586398"/>
    <lineage>
        <taxon>Eukaryota</taxon>
        <taxon>Viridiplantae</taxon>
        <taxon>Streptophyta</taxon>
        <taxon>Embryophyta</taxon>
        <taxon>Tracheophyta</taxon>
        <taxon>Spermatophyta</taxon>
        <taxon>Magnoliopsida</taxon>
        <taxon>eudicotyledons</taxon>
        <taxon>Gunneridae</taxon>
        <taxon>Pentapetalae</taxon>
        <taxon>rosids</taxon>
        <taxon>fabids</taxon>
        <taxon>Malpighiales</taxon>
        <taxon>Linaceae</taxon>
        <taxon>Linum</taxon>
    </lineage>
</organism>
<keyword evidence="2" id="KW-0378">Hydrolase</keyword>
<dbReference type="AlphaFoldDB" id="A0AAV2DTJ4"/>
<dbReference type="Gene3D" id="3.60.10.10">
    <property type="entry name" value="Endonuclease/exonuclease/phosphatase"/>
    <property type="match status" value="1"/>
</dbReference>
<dbReference type="GO" id="GO:0034485">
    <property type="term" value="F:phosphatidylinositol-3,4,5-trisphosphate 5-phosphatase activity"/>
    <property type="evidence" value="ECO:0007669"/>
    <property type="project" value="TreeGrafter"/>
</dbReference>
<evidence type="ECO:0000256" key="3">
    <source>
        <dbReference type="SAM" id="MobiDB-lite"/>
    </source>
</evidence>
<dbReference type="InterPro" id="IPR000300">
    <property type="entry name" value="IPPc"/>
</dbReference>
<evidence type="ECO:0000256" key="2">
    <source>
        <dbReference type="ARBA" id="ARBA00022801"/>
    </source>
</evidence>
<dbReference type="GO" id="GO:0004445">
    <property type="term" value="F:inositol-polyphosphate 5-phosphatase activity"/>
    <property type="evidence" value="ECO:0007669"/>
    <property type="project" value="InterPro"/>
</dbReference>
<feature type="region of interest" description="Disordered" evidence="3">
    <location>
        <begin position="254"/>
        <end position="290"/>
    </location>
</feature>
<dbReference type="EMBL" id="OZ034816">
    <property type="protein sequence ID" value="CAL1376715.1"/>
    <property type="molecule type" value="Genomic_DNA"/>
</dbReference>
<feature type="compositionally biased region" description="Low complexity" evidence="3">
    <location>
        <begin position="9"/>
        <end position="21"/>
    </location>
</feature>
<dbReference type="PANTHER" id="PTHR45666">
    <property type="entry name" value="TYPE IV INOSITOL POLYPHOSPHATE 5-PHOSPHATASE 9"/>
    <property type="match status" value="1"/>
</dbReference>
<dbReference type="Proteomes" id="UP001497516">
    <property type="component" value="Chromosome 3"/>
</dbReference>
<accession>A0AAV2DTJ4</accession>
<gene>
    <name evidence="5" type="ORF">LTRI10_LOCUS18426</name>
</gene>
<evidence type="ECO:0000259" key="4">
    <source>
        <dbReference type="SMART" id="SM00128"/>
    </source>
</evidence>
<sequence>MSSKAMTKSPTSSNPSTPDNSARGGDKKKKSIIPKIFSSKKINRGGSNDDILGSDAEAPTPSPEDNKDTTKRKSLVDSPALMRKNFSERGTSPGLEGLNLSNFEQSMTSTTEIKEFRIYVATWNVGGRTPDASLNLEDFLQVDETPDLYICGFQEIVPLSAGNVLVIEDSEPATKWLALISQTINKTMNCNIVHPGSPVSGQLSSKAQNKDAKSHNFFNKQSVKVLTKNLRVDASLLKICNCASDLPTRDWQQRGREFSGPLTNRGMGSQDFGLDDECPPNEPAPSPGSNTNQMVYSLVSSKQMVGIFLSVWARKELVPHIGHLRTSSCGTGIMGCLGNKGCIAISMSLHRTSFCFVCSHLASGEKEGDELKRNADVSEILRSVQFPKICKNQINRAPEKITGHDRVFWFGDLNYRISLSYEETKVLLEENEWDTLLDRDQLNMEREAGRVFDDFCEGRILFAPTYKYSLNSDLYAGETVKNKKKRRTPAWCDRVLWRGEGVEQMSYIRVEYRYSDHRPVCAIFSVEVEMSATRNSNNRFRKGYSCTAPRVRYDNDCSNLQRHNFYGY</sequence>
<proteinExistence type="inferred from homology"/>
<protein>
    <recommendedName>
        <fullName evidence="4">Inositol polyphosphate-related phosphatase domain-containing protein</fullName>
    </recommendedName>
</protein>
<feature type="compositionally biased region" description="Basic and acidic residues" evidence="3">
    <location>
        <begin position="64"/>
        <end position="75"/>
    </location>
</feature>